<feature type="compositionally biased region" description="Polar residues" evidence="3">
    <location>
        <begin position="1"/>
        <end position="11"/>
    </location>
</feature>
<dbReference type="SUPFAM" id="SSF54236">
    <property type="entry name" value="Ubiquitin-like"/>
    <property type="match status" value="1"/>
</dbReference>
<feature type="region of interest" description="Disordered" evidence="3">
    <location>
        <begin position="1051"/>
        <end position="1120"/>
    </location>
</feature>
<feature type="region of interest" description="Disordered" evidence="3">
    <location>
        <begin position="1"/>
        <end position="20"/>
    </location>
</feature>
<dbReference type="GO" id="GO:0007165">
    <property type="term" value="P:signal transduction"/>
    <property type="evidence" value="ECO:0007669"/>
    <property type="project" value="InterPro"/>
</dbReference>
<feature type="region of interest" description="Disordered" evidence="3">
    <location>
        <begin position="658"/>
        <end position="700"/>
    </location>
</feature>
<dbReference type="PROSITE" id="PS50002">
    <property type="entry name" value="SH3"/>
    <property type="match status" value="1"/>
</dbReference>
<feature type="region of interest" description="Disordered" evidence="3">
    <location>
        <begin position="744"/>
        <end position="773"/>
    </location>
</feature>
<feature type="compositionally biased region" description="Low complexity" evidence="3">
    <location>
        <begin position="934"/>
        <end position="975"/>
    </location>
</feature>
<feature type="compositionally biased region" description="Low complexity" evidence="3">
    <location>
        <begin position="1092"/>
        <end position="1120"/>
    </location>
</feature>
<evidence type="ECO:0000256" key="1">
    <source>
        <dbReference type="ARBA" id="ARBA00022443"/>
    </source>
</evidence>
<feature type="region of interest" description="Disordered" evidence="3">
    <location>
        <begin position="501"/>
        <end position="620"/>
    </location>
</feature>
<dbReference type="InterPro" id="IPR000159">
    <property type="entry name" value="RA_dom"/>
</dbReference>
<comment type="caution">
    <text evidence="7">The sequence shown here is derived from an EMBL/GenBank/DDBJ whole genome shotgun (WGS) entry which is preliminary data.</text>
</comment>
<dbReference type="CDD" id="cd01786">
    <property type="entry name" value="RA_STE50"/>
    <property type="match status" value="1"/>
</dbReference>
<keyword evidence="1 2" id="KW-0728">SH3 domain</keyword>
<dbReference type="SMART" id="SM00326">
    <property type="entry name" value="SH3"/>
    <property type="match status" value="2"/>
</dbReference>
<feature type="compositionally biased region" description="Low complexity" evidence="3">
    <location>
        <begin position="658"/>
        <end position="679"/>
    </location>
</feature>
<feature type="compositionally biased region" description="Low complexity" evidence="3">
    <location>
        <begin position="687"/>
        <end position="699"/>
    </location>
</feature>
<organism evidence="7 8">
    <name type="scientific">Tilletia horrida</name>
    <dbReference type="NCBI Taxonomy" id="155126"/>
    <lineage>
        <taxon>Eukaryota</taxon>
        <taxon>Fungi</taxon>
        <taxon>Dikarya</taxon>
        <taxon>Basidiomycota</taxon>
        <taxon>Ustilaginomycotina</taxon>
        <taxon>Exobasidiomycetes</taxon>
        <taxon>Tilletiales</taxon>
        <taxon>Tilletiaceae</taxon>
        <taxon>Tilletia</taxon>
    </lineage>
</organism>
<name>A0AAN6JSI6_9BASI</name>
<reference evidence="7" key="1">
    <citation type="journal article" date="2023" name="PhytoFront">
        <title>Draft Genome Resources of Seven Strains of Tilletia horrida, Causal Agent of Kernel Smut of Rice.</title>
        <authorList>
            <person name="Khanal S."/>
            <person name="Antony Babu S."/>
            <person name="Zhou X.G."/>
        </authorList>
    </citation>
    <scope>NUCLEOTIDE SEQUENCE</scope>
    <source>
        <strain evidence="7">TX6</strain>
    </source>
</reference>
<dbReference type="Pfam" id="PF00788">
    <property type="entry name" value="RA"/>
    <property type="match status" value="1"/>
</dbReference>
<sequence length="1120" mass="113437">MANGGTTQASPLPSVIPHNMGTTATATAATATGAPASTAAMGPSSAPTASTSTLSAFHPPLPGIVTSALPPSSAAAALRPMSPSVHVTDWSEQHVSQWLQSLGVGHLVSAFRDHGINGDSLVLLDDDNLQEIGVNSVGQRLALLGEIFRLKETFDIPIEEGDYVPHSAYPGLPLPGSSTSESGPALTGMLGAIQQRDDRISALESELSKVTTYLNRLQHDFAQVCVMIGLKHPSSHDAPPIFPFSPVRPESVEPGLLLQPSEKVAHDVGLSTSQSTSTNTSLLAQLPVAPTSATPSSAPPTARTTPASASSTSSTAPPLTSRTTSTSRDSAAGPAKSVAGGSSKPGASVAAPVAALANAVGPTATGLPGFGSTDTDNSYRSFRVTLEDPCYRVLPAALRKYKINDDWKKYALIICHGNTERCVTYEEKPLLLFQKLKESKQNPIFMLRHIRDVKNPIALAKAKAEARTKSPASATGMAGTGTHVVKVPLADVRNSNAASASSAAAAADTDKAVGGQSPNATGGAEDTSASSLNKSPGGSKRNKVAERVARFEGNATSARPSPSANATRDEKSTASSSTADTNKGSAEKDKDGEDVQPSSSSAVAKTSGGSTSKSSGGSGHTFVVLGSKEWATAMAVRALRNGHDPSKPVLTGAATRLPAASPSATTTNASTSASTAPTAKDGASKNGAASGAETSGSASPNATKKYAIAIYPYTSERDDEFDVELGDTFVVLNKIHGWWAVERDPRADGEGDGQVVEVDAPSSPNPSSKETLSLAPAGKMPVKVVWTGWVPAGCLLEMSKPLAGAVPNFKEKVDAASTSGQGASATATGASSADEEKAAKAGEEIKDGTSAEETSSLKVHPPMAIFPIPPSLITSPSTPGVMLMDYTSPPEDRLSLKKGDRLRVFKRYSHWSYCVQESGLNGRGWIPSWYIGKASSSTGSSSSRRAGGSSRLGTGHRTSSTSKISSSQSTSATLSVMTTASTSGSSGHEQSKRSADAAGLSNRTSGPETTEPGVNGSAPPPTSAAKTLSAGLASATGGTMSTGLNLSGPTSTFAKAGLPAPPGVHSSSNGMSAAPSVSSSGNVPAASTAVPSGVVATVHGSASGSSSNNSGPASTAAAAG</sequence>
<dbReference type="SUPFAM" id="SSF50044">
    <property type="entry name" value="SH3-domain"/>
    <property type="match status" value="2"/>
</dbReference>
<dbReference type="PROSITE" id="PS50200">
    <property type="entry name" value="RA"/>
    <property type="match status" value="1"/>
</dbReference>
<feature type="region of interest" description="Disordered" evidence="3">
    <location>
        <begin position="289"/>
        <end position="344"/>
    </location>
</feature>
<dbReference type="InterPro" id="IPR001660">
    <property type="entry name" value="SAM"/>
</dbReference>
<evidence type="ECO:0000256" key="3">
    <source>
        <dbReference type="SAM" id="MobiDB-lite"/>
    </source>
</evidence>
<dbReference type="Gene3D" id="1.10.150.50">
    <property type="entry name" value="Transcription Factor, Ets-1"/>
    <property type="match status" value="1"/>
</dbReference>
<feature type="compositionally biased region" description="Low complexity" evidence="3">
    <location>
        <begin position="817"/>
        <end position="832"/>
    </location>
</feature>
<feature type="domain" description="SAM" evidence="5">
    <location>
        <begin position="90"/>
        <end position="153"/>
    </location>
</feature>
<feature type="compositionally biased region" description="Polar residues" evidence="3">
    <location>
        <begin position="527"/>
        <end position="536"/>
    </location>
</feature>
<dbReference type="Proteomes" id="UP001176517">
    <property type="component" value="Unassembled WGS sequence"/>
</dbReference>
<dbReference type="Pfam" id="PF00018">
    <property type="entry name" value="SH3_1"/>
    <property type="match status" value="1"/>
</dbReference>
<protein>
    <submittedName>
        <fullName evidence="7">Uncharacterized protein</fullName>
    </submittedName>
</protein>
<evidence type="ECO:0000313" key="8">
    <source>
        <dbReference type="Proteomes" id="UP001176517"/>
    </source>
</evidence>
<evidence type="ECO:0000259" key="4">
    <source>
        <dbReference type="PROSITE" id="PS50002"/>
    </source>
</evidence>
<accession>A0AAN6JSI6</accession>
<feature type="region of interest" description="Disordered" evidence="3">
    <location>
        <begin position="35"/>
        <end position="54"/>
    </location>
</feature>
<proteinExistence type="predicted"/>
<feature type="compositionally biased region" description="Polar residues" evidence="3">
    <location>
        <begin position="573"/>
        <end position="584"/>
    </location>
</feature>
<feature type="compositionally biased region" description="Polar residues" evidence="3">
    <location>
        <begin position="554"/>
        <end position="566"/>
    </location>
</feature>
<feature type="domain" description="Ras-associating" evidence="6">
    <location>
        <begin position="375"/>
        <end position="452"/>
    </location>
</feature>
<feature type="compositionally biased region" description="Basic and acidic residues" evidence="3">
    <location>
        <begin position="834"/>
        <end position="849"/>
    </location>
</feature>
<feature type="domain" description="SH3" evidence="4">
    <location>
        <begin position="875"/>
        <end position="936"/>
    </location>
</feature>
<dbReference type="EMBL" id="JAPDMZ010000062">
    <property type="protein sequence ID" value="KAK0552464.1"/>
    <property type="molecule type" value="Genomic_DNA"/>
</dbReference>
<dbReference type="InterPro" id="IPR029071">
    <property type="entry name" value="Ubiquitin-like_domsf"/>
</dbReference>
<feature type="compositionally biased region" description="Polar residues" evidence="3">
    <location>
        <begin position="1065"/>
        <end position="1082"/>
    </location>
</feature>
<dbReference type="AlphaFoldDB" id="A0AAN6JSI6"/>
<dbReference type="SMART" id="SM00314">
    <property type="entry name" value="RA"/>
    <property type="match status" value="1"/>
</dbReference>
<dbReference type="SUPFAM" id="SSF47769">
    <property type="entry name" value="SAM/Pointed domain"/>
    <property type="match status" value="1"/>
</dbReference>
<dbReference type="InterPro" id="IPR036028">
    <property type="entry name" value="SH3-like_dom_sf"/>
</dbReference>
<keyword evidence="8" id="KW-1185">Reference proteome</keyword>
<dbReference type="Pfam" id="PF07647">
    <property type="entry name" value="SAM_2"/>
    <property type="match status" value="1"/>
</dbReference>
<gene>
    <name evidence="7" type="ORF">OC846_002868</name>
</gene>
<feature type="compositionally biased region" description="Polar residues" evidence="3">
    <location>
        <begin position="976"/>
        <end position="988"/>
    </location>
</feature>
<evidence type="ECO:0000313" key="7">
    <source>
        <dbReference type="EMBL" id="KAK0552464.1"/>
    </source>
</evidence>
<dbReference type="InterPro" id="IPR013761">
    <property type="entry name" value="SAM/pointed_sf"/>
</dbReference>
<evidence type="ECO:0000256" key="2">
    <source>
        <dbReference type="PROSITE-ProRule" id="PRU00192"/>
    </source>
</evidence>
<dbReference type="Gene3D" id="3.10.20.90">
    <property type="entry name" value="Phosphatidylinositol 3-kinase Catalytic Subunit, Chain A, domain 1"/>
    <property type="match status" value="1"/>
</dbReference>
<dbReference type="PROSITE" id="PS50105">
    <property type="entry name" value="SAM_DOMAIN"/>
    <property type="match status" value="1"/>
</dbReference>
<dbReference type="InterPro" id="IPR001452">
    <property type="entry name" value="SH3_domain"/>
</dbReference>
<feature type="region of interest" description="Disordered" evidence="3">
    <location>
        <begin position="934"/>
        <end position="1031"/>
    </location>
</feature>
<feature type="compositionally biased region" description="Low complexity" evidence="3">
    <location>
        <begin position="605"/>
        <end position="615"/>
    </location>
</feature>
<feature type="region of interest" description="Disordered" evidence="3">
    <location>
        <begin position="817"/>
        <end position="858"/>
    </location>
</feature>
<dbReference type="Gene3D" id="2.30.30.40">
    <property type="entry name" value="SH3 Domains"/>
    <property type="match status" value="2"/>
</dbReference>
<dbReference type="SMART" id="SM00454">
    <property type="entry name" value="SAM"/>
    <property type="match status" value="1"/>
</dbReference>
<evidence type="ECO:0000259" key="5">
    <source>
        <dbReference type="PROSITE" id="PS50105"/>
    </source>
</evidence>
<evidence type="ECO:0000259" key="6">
    <source>
        <dbReference type="PROSITE" id="PS50200"/>
    </source>
</evidence>